<keyword evidence="1" id="KW-0812">Transmembrane</keyword>
<dbReference type="RefSeq" id="WP_128220180.1">
    <property type="nucleotide sequence ID" value="NZ_CP034929.1"/>
</dbReference>
<evidence type="ECO:0008006" key="4">
    <source>
        <dbReference type="Google" id="ProtNLM"/>
    </source>
</evidence>
<feature type="transmembrane region" description="Helical" evidence="1">
    <location>
        <begin position="86"/>
        <end position="108"/>
    </location>
</feature>
<keyword evidence="1" id="KW-1133">Transmembrane helix</keyword>
<protein>
    <recommendedName>
        <fullName evidence="4">DUF998 domain-containing protein</fullName>
    </recommendedName>
</protein>
<keyword evidence="3" id="KW-1185">Reference proteome</keyword>
<dbReference type="EMBL" id="JBHSQI010000001">
    <property type="protein sequence ID" value="MFC6152135.1"/>
    <property type="molecule type" value="Genomic_DNA"/>
</dbReference>
<feature type="transmembrane region" description="Helical" evidence="1">
    <location>
        <begin position="220"/>
        <end position="239"/>
    </location>
</feature>
<comment type="caution">
    <text evidence="2">The sequence shown here is derived from an EMBL/GenBank/DDBJ whole genome shotgun (WGS) entry which is preliminary data.</text>
</comment>
<accession>A0ABW1QW62</accession>
<proteinExistence type="predicted"/>
<feature type="transmembrane region" description="Helical" evidence="1">
    <location>
        <begin position="120"/>
        <end position="138"/>
    </location>
</feature>
<gene>
    <name evidence="2" type="ORF">ACFPWU_00435</name>
</gene>
<evidence type="ECO:0000256" key="1">
    <source>
        <dbReference type="SAM" id="Phobius"/>
    </source>
</evidence>
<organism evidence="2 3">
    <name type="scientific">Nocardioides yefusunii</name>
    <dbReference type="NCBI Taxonomy" id="2500546"/>
    <lineage>
        <taxon>Bacteria</taxon>
        <taxon>Bacillati</taxon>
        <taxon>Actinomycetota</taxon>
        <taxon>Actinomycetes</taxon>
        <taxon>Propionibacteriales</taxon>
        <taxon>Nocardioidaceae</taxon>
        <taxon>Nocardioides</taxon>
    </lineage>
</organism>
<feature type="transmembrane region" description="Helical" evidence="1">
    <location>
        <begin position="179"/>
        <end position="200"/>
    </location>
</feature>
<feature type="transmembrane region" description="Helical" evidence="1">
    <location>
        <begin position="150"/>
        <end position="167"/>
    </location>
</feature>
<reference evidence="3" key="1">
    <citation type="journal article" date="2019" name="Int. J. Syst. Evol. Microbiol.">
        <title>The Global Catalogue of Microorganisms (GCM) 10K type strain sequencing project: providing services to taxonomists for standard genome sequencing and annotation.</title>
        <authorList>
            <consortium name="The Broad Institute Genomics Platform"/>
            <consortium name="The Broad Institute Genome Sequencing Center for Infectious Disease"/>
            <person name="Wu L."/>
            <person name="Ma J."/>
        </authorList>
    </citation>
    <scope>NUCLEOTIDE SEQUENCE [LARGE SCALE GENOMIC DNA]</scope>
    <source>
        <strain evidence="3">DFY28</strain>
    </source>
</reference>
<dbReference type="Proteomes" id="UP001596098">
    <property type="component" value="Unassembled WGS sequence"/>
</dbReference>
<name>A0ABW1QW62_9ACTN</name>
<evidence type="ECO:0000313" key="2">
    <source>
        <dbReference type="EMBL" id="MFC6152135.1"/>
    </source>
</evidence>
<evidence type="ECO:0000313" key="3">
    <source>
        <dbReference type="Proteomes" id="UP001596098"/>
    </source>
</evidence>
<sequence>MASEYDGSPVHLEPLASERLRPVSVRRKKVSTEIRVDATRVSGPIRVILEPLLWIAFAVGFLWLLIAFDPALRSSAVGGPVVYEYALPLAVLVSVLLLVATVSALVWLPTSTSAVRSRTAFAGLGLLGSAWLFTQLNPVEAHDLENTSRFCFAVGAILIGVCCVPWPTRPAPRVARVSALRAGVAVVVAVVFAAVCYQVWQSAADGLVGTDPEGQDGWSRLLPYLGAMVLLLAGARHLLVRPERVSDADEYEETEEPVPAPQ</sequence>
<feature type="transmembrane region" description="Helical" evidence="1">
    <location>
        <begin position="47"/>
        <end position="66"/>
    </location>
</feature>
<keyword evidence="1" id="KW-0472">Membrane</keyword>